<feature type="domain" description="DNA2/NAM7 helicase-like C-terminal" evidence="8">
    <location>
        <begin position="904"/>
        <end position="1076"/>
    </location>
</feature>
<dbReference type="InterPro" id="IPR047187">
    <property type="entry name" value="SF1_C_Upf1"/>
</dbReference>
<keyword evidence="4" id="KW-0347">Helicase</keyword>
<dbReference type="PANTHER" id="PTHR43788:SF8">
    <property type="entry name" value="DNA-BINDING PROTEIN SMUBP-2"/>
    <property type="match status" value="1"/>
</dbReference>
<dbReference type="AlphaFoldDB" id="A0A2R8CAD7"/>
<dbReference type="PANTHER" id="PTHR43788">
    <property type="entry name" value="DNA2/NAM7 HELICASE FAMILY MEMBER"/>
    <property type="match status" value="1"/>
</dbReference>
<dbReference type="EMBL" id="ONZG01000007">
    <property type="protein sequence ID" value="SPJ29414.1"/>
    <property type="molecule type" value="Genomic_DNA"/>
</dbReference>
<evidence type="ECO:0000313" key="10">
    <source>
        <dbReference type="EMBL" id="SPJ29414.1"/>
    </source>
</evidence>
<feature type="domain" description="DNA2/NAM7 helicase helicase" evidence="7">
    <location>
        <begin position="812"/>
        <end position="877"/>
    </location>
</feature>
<evidence type="ECO:0000256" key="1">
    <source>
        <dbReference type="ARBA" id="ARBA00007913"/>
    </source>
</evidence>
<dbReference type="GO" id="GO:0016787">
    <property type="term" value="F:hydrolase activity"/>
    <property type="evidence" value="ECO:0007669"/>
    <property type="project" value="UniProtKB-KW"/>
</dbReference>
<keyword evidence="2" id="KW-0547">Nucleotide-binding</keyword>
<feature type="domain" description="YprB ribonuclease H-like" evidence="9">
    <location>
        <begin position="314"/>
        <end position="490"/>
    </location>
</feature>
<evidence type="ECO:0000259" key="8">
    <source>
        <dbReference type="Pfam" id="PF13087"/>
    </source>
</evidence>
<gene>
    <name evidence="10" type="ORF">TRM7615_02932</name>
</gene>
<dbReference type="Gene3D" id="3.40.50.300">
    <property type="entry name" value="P-loop containing nucleotide triphosphate hydrolases"/>
    <property type="match status" value="2"/>
</dbReference>
<dbReference type="InterPro" id="IPR038720">
    <property type="entry name" value="YprB_RNase_H-like_dom"/>
</dbReference>
<feature type="region of interest" description="Disordered" evidence="6">
    <location>
        <begin position="282"/>
        <end position="305"/>
    </location>
</feature>
<name>A0A2R8CAD7_9RHOB</name>
<dbReference type="InterPro" id="IPR041679">
    <property type="entry name" value="DNA2/NAM7-like_C"/>
</dbReference>
<evidence type="ECO:0000259" key="9">
    <source>
        <dbReference type="Pfam" id="PF13482"/>
    </source>
</evidence>
<evidence type="ECO:0000256" key="6">
    <source>
        <dbReference type="SAM" id="MobiDB-lite"/>
    </source>
</evidence>
<dbReference type="InterPro" id="IPR012337">
    <property type="entry name" value="RNaseH-like_sf"/>
</dbReference>
<keyword evidence="3" id="KW-0378">Hydrolase</keyword>
<accession>A0A2R8CAD7</accession>
<dbReference type="Pfam" id="PF13086">
    <property type="entry name" value="AAA_11"/>
    <property type="match status" value="1"/>
</dbReference>
<keyword evidence="5" id="KW-0067">ATP-binding</keyword>
<reference evidence="11" key="1">
    <citation type="submission" date="2018-03" db="EMBL/GenBank/DDBJ databases">
        <authorList>
            <person name="Rodrigo-Torres L."/>
            <person name="Arahal R. D."/>
            <person name="Lucena T."/>
        </authorList>
    </citation>
    <scope>NUCLEOTIDE SEQUENCE [LARGE SCALE GENOMIC DNA]</scope>
    <source>
        <strain evidence="11">CECT 7615</strain>
    </source>
</reference>
<dbReference type="Proteomes" id="UP000244898">
    <property type="component" value="Unassembled WGS sequence"/>
</dbReference>
<evidence type="ECO:0000256" key="3">
    <source>
        <dbReference type="ARBA" id="ARBA00022801"/>
    </source>
</evidence>
<comment type="similarity">
    <text evidence="1">Belongs to the DNA2/NAM7 helicase family.</text>
</comment>
<keyword evidence="11" id="KW-1185">Reference proteome</keyword>
<dbReference type="SUPFAM" id="SSF52540">
    <property type="entry name" value="P-loop containing nucleoside triphosphate hydrolases"/>
    <property type="match status" value="1"/>
</dbReference>
<dbReference type="RefSeq" id="WP_108788774.1">
    <property type="nucleotide sequence ID" value="NZ_ONZG01000007.1"/>
</dbReference>
<evidence type="ECO:0000313" key="11">
    <source>
        <dbReference type="Proteomes" id="UP000244898"/>
    </source>
</evidence>
<evidence type="ECO:0000256" key="2">
    <source>
        <dbReference type="ARBA" id="ARBA00022741"/>
    </source>
</evidence>
<organism evidence="10 11">
    <name type="scientific">Falsiruegeria mediterranea M17</name>
    <dbReference type="NCBI Taxonomy" id="1200281"/>
    <lineage>
        <taxon>Bacteria</taxon>
        <taxon>Pseudomonadati</taxon>
        <taxon>Pseudomonadota</taxon>
        <taxon>Alphaproteobacteria</taxon>
        <taxon>Rhodobacterales</taxon>
        <taxon>Roseobacteraceae</taxon>
        <taxon>Falsiruegeria</taxon>
    </lineage>
</organism>
<dbReference type="Pfam" id="PF13482">
    <property type="entry name" value="RNase_H_2"/>
    <property type="match status" value="1"/>
</dbReference>
<dbReference type="OrthoDB" id="9757917at2"/>
<proteinExistence type="inferred from homology"/>
<dbReference type="CDD" id="cd18808">
    <property type="entry name" value="SF1_C_Upf1"/>
    <property type="match status" value="1"/>
</dbReference>
<dbReference type="InterPro" id="IPR050534">
    <property type="entry name" value="Coronavir_polyprotein_1ab"/>
</dbReference>
<dbReference type="SUPFAM" id="SSF53098">
    <property type="entry name" value="Ribonuclease H-like"/>
    <property type="match status" value="1"/>
</dbReference>
<evidence type="ECO:0000256" key="4">
    <source>
        <dbReference type="ARBA" id="ARBA00022806"/>
    </source>
</evidence>
<evidence type="ECO:0000259" key="7">
    <source>
        <dbReference type="Pfam" id="PF13086"/>
    </source>
</evidence>
<dbReference type="Pfam" id="PF13087">
    <property type="entry name" value="AAA_12"/>
    <property type="match status" value="1"/>
</dbReference>
<dbReference type="CDD" id="cd17934">
    <property type="entry name" value="DEXXQc_Upf1-like"/>
    <property type="match status" value="1"/>
</dbReference>
<dbReference type="InterPro" id="IPR027417">
    <property type="entry name" value="P-loop_NTPase"/>
</dbReference>
<protein>
    <submittedName>
        <fullName evidence="10">Uncharacterized protein</fullName>
    </submittedName>
</protein>
<dbReference type="InterPro" id="IPR019993">
    <property type="entry name" value="RecB_nuclease_TM0106_put"/>
</dbReference>
<dbReference type="GO" id="GO:0005524">
    <property type="term" value="F:ATP binding"/>
    <property type="evidence" value="ECO:0007669"/>
    <property type="project" value="UniProtKB-KW"/>
</dbReference>
<dbReference type="InterPro" id="IPR041677">
    <property type="entry name" value="DNA2/NAM7_AAA_11"/>
</dbReference>
<dbReference type="GO" id="GO:0043139">
    <property type="term" value="F:5'-3' DNA helicase activity"/>
    <property type="evidence" value="ECO:0007669"/>
    <property type="project" value="TreeGrafter"/>
</dbReference>
<evidence type="ECO:0000256" key="5">
    <source>
        <dbReference type="ARBA" id="ARBA00022840"/>
    </source>
</evidence>
<sequence>MKRDDGALRLSASDLMQFMACPHATKLDLLRLNGIGPKDVEDSEDAALLQKRGDAHEAAYLAILKDQGKSVIGIDTDGIPFAQSVTKTLEALAEGPEIVFQGALEGGMWGGYSDFLERVERPSNLGAYSYEVADTKLKRKPAPGHILQLVLYSDLLEQIQGLAPEHAHVVLGSGERFTFRLAEYAAYARGARARLEEFVSDPAQTRPIPCATCDLCRWREHCAETWRDEDSLFEVAGISKSQVSKLEAHGITTLQALSEFGGTVPRMAPETLGKLTSQARLQQARKSGPPSHELRPRQPGKGFDLLPRPAEGDLFYDIEGDPHYEEAGADGLEYLHGLWDGENFTAFWSHNRAQEKQALIELFAFFEERIRRHPKARIYHYAPYEITALRRLTTQHGMGEAQLDGWLREHRFIDLYSVVRGGVVASERSYSIKYLEAFYDVEREGEVTTAGGSVVAYENWREAGGQDILDEIEDYNRIDCVSTELLRDWLLSIRPDDMETWHDLVEPDSEKVQVQEEAAQELKEMLEASDLPSERQQLLYDLGIFHWREGKPAAWAVFDAAQKSFEELCDDLDCLAGLRAVGPQMTDKKSWARDYTYPLQETKLRAGKSAVHILPDGQPVNLSVGRIDRGNHSLTLRIGKAQGVDLPDRLNLLPNFAIKSDPIPDAIAAVASDQCGAKANRAADDLLSRNPPRFQNGFALQDDPNGDPVETLKTAVGAMDETVLPVQGPPGTGKTYVTVRAILALVRDGKRVGVASNSHAAIRNVLMGCVDALEDDDLDITLEDVEIAHKEGQGMDPLPDGYESIAAIKGNQDQRLTGAHVVGGTAWLFSRPELADTFDYLFVDEAGQVSLANLIGMSNAARNLVLIGDPRQLPQVVQGSHPPPADLSCLDWMLGEHAIVPPDRGIFLSTTRRMHPDLCTYISEQFYEGRLHSHESTETQRVVATTLPQTGAWMVPVDHDGCAQECPAEIDAIVQTVETLLEGTWRDKEGVEREIRPNDIIVVAPYNAQVNALSDALPGIRVGTVDRFQGQEAPVALVSMTASSAEETTRGLEFLLSRERLNVAVSRGKALSFVFASPRLTSTPCATVDQMRLVNTLCALPHWPTEGTAS</sequence>
<dbReference type="NCBIfam" id="TIGR03491">
    <property type="entry name" value="TM0106 family RecB-like putative nuclease"/>
    <property type="match status" value="1"/>
</dbReference>